<name>A0A1H8KXF4_9BACL</name>
<keyword evidence="1" id="KW-0812">Transmembrane</keyword>
<keyword evidence="5" id="KW-1185">Reference proteome</keyword>
<keyword evidence="1" id="KW-1133">Transmembrane helix</keyword>
<feature type="transmembrane region" description="Helical" evidence="1">
    <location>
        <begin position="24"/>
        <end position="47"/>
    </location>
</feature>
<dbReference type="Proteomes" id="UP000198809">
    <property type="component" value="Unassembled WGS sequence"/>
</dbReference>
<proteinExistence type="predicted"/>
<dbReference type="RefSeq" id="WP_175491819.1">
    <property type="nucleotide sequence ID" value="NZ_CP076607.1"/>
</dbReference>
<evidence type="ECO:0000313" key="3">
    <source>
        <dbReference type="EMBL" id="SEN97545.1"/>
    </source>
</evidence>
<sequence length="51" mass="5924">MEKQENLRLPLQQESMKVHSEGRFSAGLLWGILISIPLWISLLGWIISFTR</sequence>
<evidence type="ECO:0000256" key="1">
    <source>
        <dbReference type="SAM" id="Phobius"/>
    </source>
</evidence>
<protein>
    <submittedName>
        <fullName evidence="3">Uncharacterized protein</fullName>
    </submittedName>
</protein>
<gene>
    <name evidence="2" type="ORF">KP014_10475</name>
    <name evidence="3" type="ORF">SAMN04487895_10460</name>
</gene>
<reference evidence="2 5" key="2">
    <citation type="submission" date="2021-06" db="EMBL/GenBank/DDBJ databases">
        <title>Whole genome sequence of Paenibacillus sophorae DSM23020 for comparative genomics.</title>
        <authorList>
            <person name="Kim M.-J."/>
            <person name="Lee G."/>
            <person name="Shin J.-H."/>
        </authorList>
    </citation>
    <scope>NUCLEOTIDE SEQUENCE [LARGE SCALE GENOMIC DNA]</scope>
    <source>
        <strain evidence="2 5">DSM 23020</strain>
    </source>
</reference>
<accession>A0A1H8KXF4</accession>
<keyword evidence="1" id="KW-0472">Membrane</keyword>
<evidence type="ECO:0000313" key="2">
    <source>
        <dbReference type="EMBL" id="QWU18571.1"/>
    </source>
</evidence>
<evidence type="ECO:0000313" key="4">
    <source>
        <dbReference type="Proteomes" id="UP000198809"/>
    </source>
</evidence>
<dbReference type="AlphaFoldDB" id="A0A1H8KXF4"/>
<dbReference type="EMBL" id="CP076607">
    <property type="protein sequence ID" value="QWU18571.1"/>
    <property type="molecule type" value="Genomic_DNA"/>
</dbReference>
<organism evidence="3 4">
    <name type="scientific">Paenibacillus sophorae</name>
    <dbReference type="NCBI Taxonomy" id="1333845"/>
    <lineage>
        <taxon>Bacteria</taxon>
        <taxon>Bacillati</taxon>
        <taxon>Bacillota</taxon>
        <taxon>Bacilli</taxon>
        <taxon>Bacillales</taxon>
        <taxon>Paenibacillaceae</taxon>
        <taxon>Paenibacillus</taxon>
    </lineage>
</organism>
<evidence type="ECO:0000313" key="5">
    <source>
        <dbReference type="Proteomes" id="UP000683429"/>
    </source>
</evidence>
<dbReference type="EMBL" id="FODH01000004">
    <property type="protein sequence ID" value="SEN97545.1"/>
    <property type="molecule type" value="Genomic_DNA"/>
</dbReference>
<dbReference type="Proteomes" id="UP000683429">
    <property type="component" value="Chromosome"/>
</dbReference>
<reference evidence="3 4" key="1">
    <citation type="submission" date="2016-10" db="EMBL/GenBank/DDBJ databases">
        <authorList>
            <person name="de Groot N.N."/>
        </authorList>
    </citation>
    <scope>NUCLEOTIDE SEQUENCE [LARGE SCALE GENOMIC DNA]</scope>
    <source>
        <strain evidence="3 4">CGMCC 1.10238</strain>
    </source>
</reference>